<dbReference type="GO" id="GO:0000155">
    <property type="term" value="F:phosphorelay sensor kinase activity"/>
    <property type="evidence" value="ECO:0007669"/>
    <property type="project" value="InterPro"/>
</dbReference>
<dbReference type="InterPro" id="IPR036890">
    <property type="entry name" value="HATPase_C_sf"/>
</dbReference>
<dbReference type="Gene3D" id="3.40.50.2300">
    <property type="match status" value="1"/>
</dbReference>
<dbReference type="CDD" id="cd00075">
    <property type="entry name" value="HATPase"/>
    <property type="match status" value="1"/>
</dbReference>
<dbReference type="SUPFAM" id="SSF69322">
    <property type="entry name" value="Tricorn protease domain 2"/>
    <property type="match status" value="1"/>
</dbReference>
<keyword evidence="9" id="KW-0805">Transcription regulation</keyword>
<dbReference type="InterPro" id="IPR004358">
    <property type="entry name" value="Sig_transdc_His_kin-like_C"/>
</dbReference>
<accession>A0AAW5N7A8</accession>
<proteinExistence type="predicted"/>
<dbReference type="InterPro" id="IPR003661">
    <property type="entry name" value="HisK_dim/P_dom"/>
</dbReference>
<dbReference type="GO" id="GO:0005524">
    <property type="term" value="F:ATP binding"/>
    <property type="evidence" value="ECO:0007669"/>
    <property type="project" value="UniProtKB-KW"/>
</dbReference>
<dbReference type="SUPFAM" id="SSF46689">
    <property type="entry name" value="Homeodomain-like"/>
    <property type="match status" value="1"/>
</dbReference>
<evidence type="ECO:0000313" key="17">
    <source>
        <dbReference type="EMBL" id="MCR8872474.1"/>
    </source>
</evidence>
<dbReference type="SUPFAM" id="SSF63829">
    <property type="entry name" value="Calcium-dependent phosphotriesterase"/>
    <property type="match status" value="1"/>
</dbReference>
<feature type="transmembrane region" description="Helical" evidence="13">
    <location>
        <begin position="7"/>
        <end position="28"/>
    </location>
</feature>
<dbReference type="InterPro" id="IPR015943">
    <property type="entry name" value="WD40/YVTN_repeat-like_dom_sf"/>
</dbReference>
<evidence type="ECO:0000256" key="10">
    <source>
        <dbReference type="ARBA" id="ARBA00023125"/>
    </source>
</evidence>
<dbReference type="GO" id="GO:0043565">
    <property type="term" value="F:sequence-specific DNA binding"/>
    <property type="evidence" value="ECO:0007669"/>
    <property type="project" value="InterPro"/>
</dbReference>
<evidence type="ECO:0000259" key="14">
    <source>
        <dbReference type="PROSITE" id="PS01124"/>
    </source>
</evidence>
<dbReference type="Gene3D" id="2.130.10.10">
    <property type="entry name" value="YVTN repeat-like/Quinoprotein amine dehydrogenase"/>
    <property type="match status" value="2"/>
</dbReference>
<dbReference type="FunFam" id="1.10.10.60:FF:000284">
    <property type="entry name" value="Two-component system sensor histidine kinase/response regulator"/>
    <property type="match status" value="1"/>
</dbReference>
<keyword evidence="8" id="KW-0902">Two-component regulatory system</keyword>
<evidence type="ECO:0000256" key="4">
    <source>
        <dbReference type="ARBA" id="ARBA00022679"/>
    </source>
</evidence>
<dbReference type="PANTHER" id="PTHR43547:SF2">
    <property type="entry name" value="HYBRID SIGNAL TRANSDUCTION HISTIDINE KINASE C"/>
    <property type="match status" value="1"/>
</dbReference>
<evidence type="ECO:0000256" key="6">
    <source>
        <dbReference type="ARBA" id="ARBA00022777"/>
    </source>
</evidence>
<dbReference type="SMART" id="SM00342">
    <property type="entry name" value="HTH_ARAC"/>
    <property type="match status" value="1"/>
</dbReference>
<dbReference type="PROSITE" id="PS50110">
    <property type="entry name" value="RESPONSE_REGULATORY"/>
    <property type="match status" value="1"/>
</dbReference>
<dbReference type="InterPro" id="IPR018062">
    <property type="entry name" value="HTH_AraC-typ_CS"/>
</dbReference>
<comment type="caution">
    <text evidence="17">The sequence shown here is derived from an EMBL/GenBank/DDBJ whole genome shotgun (WGS) entry which is preliminary data.</text>
</comment>
<dbReference type="PANTHER" id="PTHR43547">
    <property type="entry name" value="TWO-COMPONENT HISTIDINE KINASE"/>
    <property type="match status" value="1"/>
</dbReference>
<keyword evidence="10" id="KW-0238">DNA-binding</keyword>
<dbReference type="Pfam" id="PF00512">
    <property type="entry name" value="HisKA"/>
    <property type="match status" value="1"/>
</dbReference>
<keyword evidence="3 12" id="KW-0597">Phosphoprotein</keyword>
<protein>
    <recommendedName>
        <fullName evidence="2">histidine kinase</fullName>
        <ecNumber evidence="2">2.7.13.3</ecNumber>
    </recommendedName>
</protein>
<dbReference type="InterPro" id="IPR011123">
    <property type="entry name" value="Y_Y_Y"/>
</dbReference>
<evidence type="ECO:0000256" key="3">
    <source>
        <dbReference type="ARBA" id="ARBA00022553"/>
    </source>
</evidence>
<evidence type="ECO:0000256" key="7">
    <source>
        <dbReference type="ARBA" id="ARBA00022840"/>
    </source>
</evidence>
<dbReference type="Gene3D" id="1.10.287.130">
    <property type="match status" value="1"/>
</dbReference>
<dbReference type="InterPro" id="IPR011006">
    <property type="entry name" value="CheY-like_superfamily"/>
</dbReference>
<dbReference type="Pfam" id="PF07495">
    <property type="entry name" value="Y_Y_Y"/>
    <property type="match status" value="1"/>
</dbReference>
<keyword evidence="13" id="KW-0472">Membrane</keyword>
<dbReference type="SUPFAM" id="SSF52172">
    <property type="entry name" value="CheY-like"/>
    <property type="match status" value="1"/>
</dbReference>
<reference evidence="17 18" key="1">
    <citation type="submission" date="2022-08" db="EMBL/GenBank/DDBJ databases">
        <authorList>
            <person name="Zeman M."/>
            <person name="Kubasova T."/>
        </authorList>
    </citation>
    <scope>NUCLEOTIDE SEQUENCE [LARGE SCALE GENOMIC DNA]</scope>
    <source>
        <strain evidence="17 18">ET62</strain>
    </source>
</reference>
<evidence type="ECO:0000256" key="12">
    <source>
        <dbReference type="PROSITE-ProRule" id="PRU00169"/>
    </source>
</evidence>
<dbReference type="Pfam" id="PF12833">
    <property type="entry name" value="HTH_18"/>
    <property type="match status" value="1"/>
</dbReference>
<keyword evidence="11" id="KW-0804">Transcription</keyword>
<dbReference type="InterPro" id="IPR036097">
    <property type="entry name" value="HisK_dim/P_sf"/>
</dbReference>
<keyword evidence="4" id="KW-0808">Transferase</keyword>
<dbReference type="PROSITE" id="PS00041">
    <property type="entry name" value="HTH_ARAC_FAMILY_1"/>
    <property type="match status" value="1"/>
</dbReference>
<organism evidence="17 18">
    <name type="scientific">Phocaeicola barnesiae</name>
    <dbReference type="NCBI Taxonomy" id="376804"/>
    <lineage>
        <taxon>Bacteria</taxon>
        <taxon>Pseudomonadati</taxon>
        <taxon>Bacteroidota</taxon>
        <taxon>Bacteroidia</taxon>
        <taxon>Bacteroidales</taxon>
        <taxon>Bacteroidaceae</taxon>
        <taxon>Phocaeicola</taxon>
    </lineage>
</organism>
<dbReference type="Proteomes" id="UP001204579">
    <property type="component" value="Unassembled WGS sequence"/>
</dbReference>
<dbReference type="Gene3D" id="1.10.10.60">
    <property type="entry name" value="Homeodomain-like"/>
    <property type="match status" value="1"/>
</dbReference>
<keyword evidence="5" id="KW-0547">Nucleotide-binding</keyword>
<feature type="domain" description="Response regulatory" evidence="16">
    <location>
        <begin position="1109"/>
        <end position="1224"/>
    </location>
</feature>
<dbReference type="Gene3D" id="3.30.565.10">
    <property type="entry name" value="Histidine kinase-like ATPase, C-terminal domain"/>
    <property type="match status" value="1"/>
</dbReference>
<dbReference type="Pfam" id="PF00072">
    <property type="entry name" value="Response_reg"/>
    <property type="match status" value="1"/>
</dbReference>
<dbReference type="InterPro" id="IPR009057">
    <property type="entry name" value="Homeodomain-like_sf"/>
</dbReference>
<keyword evidence="13" id="KW-0812">Transmembrane</keyword>
<sequence length="1372" mass="157759">MKRHITSLYYILAGILCWIIPLQAYSFFNEDFRILTIQNGLADNKVNCIFRDADGFMWFGTDFGFSIYNGSSFKNFTITDSNNHIESIHQLTPQCIGILTEEELYAFNLEQEEFIPIENIEPHTRISGIHSTNDNTCWLLTDKALFHGRLHIQKTAEGKIKSLRFETFKRKKLQDITTGSVTCYSFYPELSSLYLTDNKAHLIRYNLQTDRIDKQISIPELPGSVTQLFKQGKYLWISTISKGVIRYNEQAEQLEHFTYDTPNPDLHISHTDIYAIVPIGNQRLLLPTWNGYTLLTSEDGTFDTPQISIFNNASLTNQHIEPRMICAYCDANNILWMGTYGGGVLVSDLRQQAVHQFRQNRHNEINGITTDNKGYLWMTTYHKGLMKSKAPISSSIPDFDYLDNPVENNHTTALCIYKDTTRQEIWVGRQDGQITIQPLNGHPSRNIILLPDGKESKAAIWRILKDKKGNFWIGTDRSLLCYHPENQECHRLSVANEPSKNLVVRSLIEDYDGNIWLGTEYNGLGKVTGDRIQLGYGASYKLQNASVRSLLVTPEEELYIGSTTGLAIMNLKNESITDFFTTRNGLVNNFIGCLLQDRNGHIWVGSNSCISRYSRKQKLFYHYFLSGSNSSVYAYNQYLFWGNNRNLTYFCPEKIDHIQTDEPVAIHTLEIGNKAVEIGERINGQTILTKNLYHTRTLRLNHDNRNFSLGFNSLSYTNQYQKVRYRLYPYQHEWIVTDNQQKVSYTNLQPDTYSFQIQNMYPNEQVGPLTELEITILPHWSETWWFRLIIGAMILILIFRMVRYFKLRQARFKRVMELKHEVLAAHLERDKEKQIRMERENFFTNTAHELRTPLTLILSPLQEILGKINPQDELYQKLSLIYRNGTSLHTLVDQLLYVQKIEAGMVKLRLSKADINILAKETCQTFQELAASKEIQLTMDIPQQPYILWIDTEKIVSALRNLVSNSLKYTEKQGKVSMHIRQVEIDNTPFCRIEVTDNGVGIPEELQEHIFDSFITGPNTPQFSSKTGIGLHIVKHTMELHHGTVTFQSKPGEGSTFTLLIPEGKAHFQADKSIYLPEETPVRTSYPENQGQEYTSGKVQVAQPAAKQSLLIIEDNTDMRSFISSIFEKDFKIFEACNGEEGIQLAKEHMPALIICDLMMPVKDGISCSREIKENPQTTHIPIIILTAKAEDTDILEATQTGVDDYVMKPFNPEILATKVKNLITQRERLKRIYTKSLMLNNRSSSDETSETDTFVRQVIHVIETNLSDESFNVKKLADELHMSQPTLYRKLKQVTPLSAIDMIRSIRMSKAATLILEHNYSIQEIAEMVGYSDTRTLRKHFTEQFGTSPSQFVEKEEVRKLHKDSPVPPAS</sequence>
<dbReference type="PROSITE" id="PS01124">
    <property type="entry name" value="HTH_ARAC_FAMILY_2"/>
    <property type="match status" value="1"/>
</dbReference>
<evidence type="ECO:0000256" key="5">
    <source>
        <dbReference type="ARBA" id="ARBA00022741"/>
    </source>
</evidence>
<dbReference type="FunFam" id="3.30.565.10:FF:000037">
    <property type="entry name" value="Hybrid sensor histidine kinase/response regulator"/>
    <property type="match status" value="1"/>
</dbReference>
<dbReference type="SUPFAM" id="SSF47384">
    <property type="entry name" value="Homodimeric domain of signal transducing histidine kinase"/>
    <property type="match status" value="1"/>
</dbReference>
<keyword evidence="13" id="KW-1133">Transmembrane helix</keyword>
<keyword evidence="7" id="KW-0067">ATP-binding</keyword>
<dbReference type="RefSeq" id="WP_258335102.1">
    <property type="nucleotide sequence ID" value="NZ_JANRHJ010000001.1"/>
</dbReference>
<evidence type="ECO:0000313" key="18">
    <source>
        <dbReference type="Proteomes" id="UP001204579"/>
    </source>
</evidence>
<dbReference type="GO" id="GO:0003700">
    <property type="term" value="F:DNA-binding transcription factor activity"/>
    <property type="evidence" value="ECO:0007669"/>
    <property type="project" value="InterPro"/>
</dbReference>
<dbReference type="InterPro" id="IPR011110">
    <property type="entry name" value="Reg_prop"/>
</dbReference>
<feature type="modified residue" description="4-aspartylphosphate" evidence="12">
    <location>
        <position position="1157"/>
    </location>
</feature>
<evidence type="ECO:0000256" key="13">
    <source>
        <dbReference type="SAM" id="Phobius"/>
    </source>
</evidence>
<evidence type="ECO:0000259" key="16">
    <source>
        <dbReference type="PROSITE" id="PS50110"/>
    </source>
</evidence>
<dbReference type="InterPro" id="IPR001789">
    <property type="entry name" value="Sig_transdc_resp-reg_receiver"/>
</dbReference>
<gene>
    <name evidence="17" type="ORF">NW209_00295</name>
</gene>
<dbReference type="SMART" id="SM00387">
    <property type="entry name" value="HATPase_c"/>
    <property type="match status" value="1"/>
</dbReference>
<dbReference type="SUPFAM" id="SSF55874">
    <property type="entry name" value="ATPase domain of HSP90 chaperone/DNA topoisomerase II/histidine kinase"/>
    <property type="match status" value="1"/>
</dbReference>
<evidence type="ECO:0000256" key="2">
    <source>
        <dbReference type="ARBA" id="ARBA00012438"/>
    </source>
</evidence>
<dbReference type="CDD" id="cd00082">
    <property type="entry name" value="HisKA"/>
    <property type="match status" value="1"/>
</dbReference>
<dbReference type="EC" id="2.7.13.3" evidence="2"/>
<dbReference type="SMART" id="SM00388">
    <property type="entry name" value="HisKA"/>
    <property type="match status" value="1"/>
</dbReference>
<evidence type="ECO:0000256" key="11">
    <source>
        <dbReference type="ARBA" id="ARBA00023163"/>
    </source>
</evidence>
<feature type="domain" description="HTH araC/xylS-type" evidence="14">
    <location>
        <begin position="1257"/>
        <end position="1356"/>
    </location>
</feature>
<dbReference type="InterPro" id="IPR013783">
    <property type="entry name" value="Ig-like_fold"/>
</dbReference>
<dbReference type="PROSITE" id="PS50109">
    <property type="entry name" value="HIS_KIN"/>
    <property type="match status" value="1"/>
</dbReference>
<dbReference type="SMART" id="SM00448">
    <property type="entry name" value="REC"/>
    <property type="match status" value="1"/>
</dbReference>
<name>A0AAW5N7A8_9BACT</name>
<keyword evidence="18" id="KW-1185">Reference proteome</keyword>
<dbReference type="InterPro" id="IPR018060">
    <property type="entry name" value="HTH_AraC"/>
</dbReference>
<dbReference type="InterPro" id="IPR005467">
    <property type="entry name" value="His_kinase_dom"/>
</dbReference>
<evidence type="ECO:0000256" key="8">
    <source>
        <dbReference type="ARBA" id="ARBA00023012"/>
    </source>
</evidence>
<dbReference type="CDD" id="cd17574">
    <property type="entry name" value="REC_OmpR"/>
    <property type="match status" value="1"/>
</dbReference>
<feature type="domain" description="Histidine kinase" evidence="15">
    <location>
        <begin position="845"/>
        <end position="1065"/>
    </location>
</feature>
<keyword evidence="6" id="KW-0418">Kinase</keyword>
<evidence type="ECO:0000256" key="9">
    <source>
        <dbReference type="ARBA" id="ARBA00023015"/>
    </source>
</evidence>
<dbReference type="Gene3D" id="2.60.40.10">
    <property type="entry name" value="Immunoglobulins"/>
    <property type="match status" value="1"/>
</dbReference>
<dbReference type="InterPro" id="IPR003594">
    <property type="entry name" value="HATPase_dom"/>
</dbReference>
<comment type="catalytic activity">
    <reaction evidence="1">
        <text>ATP + protein L-histidine = ADP + protein N-phospho-L-histidine.</text>
        <dbReference type="EC" id="2.7.13.3"/>
    </reaction>
</comment>
<dbReference type="EMBL" id="JANRHJ010000001">
    <property type="protein sequence ID" value="MCR8872474.1"/>
    <property type="molecule type" value="Genomic_DNA"/>
</dbReference>
<dbReference type="Pfam" id="PF02518">
    <property type="entry name" value="HATPase_c"/>
    <property type="match status" value="1"/>
</dbReference>
<evidence type="ECO:0000259" key="15">
    <source>
        <dbReference type="PROSITE" id="PS50109"/>
    </source>
</evidence>
<dbReference type="PRINTS" id="PR00344">
    <property type="entry name" value="BCTRLSENSOR"/>
</dbReference>
<evidence type="ECO:0000256" key="1">
    <source>
        <dbReference type="ARBA" id="ARBA00000085"/>
    </source>
</evidence>
<dbReference type="Pfam" id="PF07494">
    <property type="entry name" value="Reg_prop"/>
    <property type="match status" value="4"/>
</dbReference>